<evidence type="ECO:0000256" key="3">
    <source>
        <dbReference type="ARBA" id="ARBA00022630"/>
    </source>
</evidence>
<dbReference type="SUPFAM" id="SSF54373">
    <property type="entry name" value="FAD-linked reductases, C-terminal domain"/>
    <property type="match status" value="1"/>
</dbReference>
<proteinExistence type="inferred from homology"/>
<comment type="cofactor">
    <cofactor evidence="1">
        <name>FAD</name>
        <dbReference type="ChEBI" id="CHEBI:57692"/>
    </cofactor>
</comment>
<accession>A0A381VVR2</accession>
<comment type="similarity">
    <text evidence="2">Belongs to the GMC oxidoreductase family.</text>
</comment>
<dbReference type="Pfam" id="PF05199">
    <property type="entry name" value="GMC_oxred_C"/>
    <property type="match status" value="1"/>
</dbReference>
<evidence type="ECO:0000256" key="4">
    <source>
        <dbReference type="ARBA" id="ARBA00022827"/>
    </source>
</evidence>
<dbReference type="InterPro" id="IPR007867">
    <property type="entry name" value="GMC_OxRtase_C"/>
</dbReference>
<name>A0A381VVR2_9ZZZZ</name>
<dbReference type="PANTHER" id="PTHR11552:SF147">
    <property type="entry name" value="CHOLINE DEHYDROGENASE, MITOCHONDRIAL"/>
    <property type="match status" value="1"/>
</dbReference>
<dbReference type="GO" id="GO:0016614">
    <property type="term" value="F:oxidoreductase activity, acting on CH-OH group of donors"/>
    <property type="evidence" value="ECO:0007669"/>
    <property type="project" value="InterPro"/>
</dbReference>
<dbReference type="SUPFAM" id="SSF51905">
    <property type="entry name" value="FAD/NAD(P)-binding domain"/>
    <property type="match status" value="1"/>
</dbReference>
<dbReference type="InterPro" id="IPR000172">
    <property type="entry name" value="GMC_OxRdtase_N"/>
</dbReference>
<keyword evidence="3" id="KW-0285">Flavoprotein</keyword>
<gene>
    <name evidence="7" type="ORF">METZ01_LOCUS96527</name>
</gene>
<dbReference type="AlphaFoldDB" id="A0A381VVR2"/>
<evidence type="ECO:0000259" key="5">
    <source>
        <dbReference type="PROSITE" id="PS00623"/>
    </source>
</evidence>
<protein>
    <recommendedName>
        <fullName evidence="5 6">Glucose-methanol-choline oxidoreductase N-terminal domain-containing protein</fullName>
    </recommendedName>
</protein>
<dbReference type="PANTHER" id="PTHR11552">
    <property type="entry name" value="GLUCOSE-METHANOL-CHOLINE GMC OXIDOREDUCTASE"/>
    <property type="match status" value="1"/>
</dbReference>
<evidence type="ECO:0000259" key="6">
    <source>
        <dbReference type="PROSITE" id="PS00624"/>
    </source>
</evidence>
<evidence type="ECO:0000313" key="7">
    <source>
        <dbReference type="EMBL" id="SVA43673.1"/>
    </source>
</evidence>
<dbReference type="GO" id="GO:0050660">
    <property type="term" value="F:flavin adenine dinucleotide binding"/>
    <property type="evidence" value="ECO:0007669"/>
    <property type="project" value="InterPro"/>
</dbReference>
<dbReference type="InterPro" id="IPR036188">
    <property type="entry name" value="FAD/NAD-bd_sf"/>
</dbReference>
<dbReference type="PROSITE" id="PS00623">
    <property type="entry name" value="GMC_OXRED_1"/>
    <property type="match status" value="1"/>
</dbReference>
<dbReference type="InterPro" id="IPR012132">
    <property type="entry name" value="GMC_OxRdtase"/>
</dbReference>
<evidence type="ECO:0000256" key="1">
    <source>
        <dbReference type="ARBA" id="ARBA00001974"/>
    </source>
</evidence>
<dbReference type="PIRSF" id="PIRSF000137">
    <property type="entry name" value="Alcohol_oxidase"/>
    <property type="match status" value="1"/>
</dbReference>
<evidence type="ECO:0000256" key="2">
    <source>
        <dbReference type="ARBA" id="ARBA00010790"/>
    </source>
</evidence>
<dbReference type="Pfam" id="PF00732">
    <property type="entry name" value="GMC_oxred_N"/>
    <property type="match status" value="1"/>
</dbReference>
<dbReference type="Gene3D" id="3.50.50.60">
    <property type="entry name" value="FAD/NAD(P)-binding domain"/>
    <property type="match status" value="1"/>
</dbReference>
<organism evidence="7">
    <name type="scientific">marine metagenome</name>
    <dbReference type="NCBI Taxonomy" id="408172"/>
    <lineage>
        <taxon>unclassified sequences</taxon>
        <taxon>metagenomes</taxon>
        <taxon>ecological metagenomes</taxon>
    </lineage>
</organism>
<keyword evidence="4" id="KW-0274">FAD</keyword>
<sequence length="507" mass="56057">MEYDVIIVGAGAAGIPLADRLSADPSVSVLLLDEGQDFAELDTMPSDLSTCYGIGTGIVSPFYKDYEVTYHPQQLGPRLTTLGKVVGGGTAINGGTFLRGCPEDFDFWASLGNNEWSYKKVLPYFRKMELDFDFGDDEFHGSHGPLHIRRVKSDAMAPHTRAFWDACLERNFPVCHDANGPEFVGVAEVPINDYRGLRMSTAIAYLNRIRNRQNLTVRSEIHVNRILFEATRAVGVEARAPEGGCDIKGKRVVLSAGALGSPMILLRSGIGPAKSLEALGIPVKENLPGVGENLQNHPVVHLYHINKKNFPIENLPNQVLLRITSLDSPSPKDLSIGLDVRPLATDGMSLFRMPVSLEFEDSVGKLELKSKNPAVSPKVEYRYLECERDIRRLREGMQIADWLSLAQPLREVLGDRVFPEIADFTSETPMNDWIKGNISSYHHNCGTCKMGLSTDPWAVVDQFGSVYGAENLSIVDASIMPHVVRGNLNATCVMIGERMSDWIRERT</sequence>
<feature type="domain" description="Glucose-methanol-choline oxidoreductase N-terminal" evidence="6">
    <location>
        <begin position="257"/>
        <end position="271"/>
    </location>
</feature>
<reference evidence="7" key="1">
    <citation type="submission" date="2018-05" db="EMBL/GenBank/DDBJ databases">
        <authorList>
            <person name="Lanie J.A."/>
            <person name="Ng W.-L."/>
            <person name="Kazmierczak K.M."/>
            <person name="Andrzejewski T.M."/>
            <person name="Davidsen T.M."/>
            <person name="Wayne K.J."/>
            <person name="Tettelin H."/>
            <person name="Glass J.I."/>
            <person name="Rusch D."/>
            <person name="Podicherti R."/>
            <person name="Tsui H.-C.T."/>
            <person name="Winkler M.E."/>
        </authorList>
    </citation>
    <scope>NUCLEOTIDE SEQUENCE</scope>
</reference>
<feature type="domain" description="Glucose-methanol-choline oxidoreductase N-terminal" evidence="5">
    <location>
        <begin position="83"/>
        <end position="106"/>
    </location>
</feature>
<dbReference type="EMBL" id="UINC01009753">
    <property type="protein sequence ID" value="SVA43673.1"/>
    <property type="molecule type" value="Genomic_DNA"/>
</dbReference>
<dbReference type="PROSITE" id="PS00624">
    <property type="entry name" value="GMC_OXRED_2"/>
    <property type="match status" value="1"/>
</dbReference>
<dbReference type="Gene3D" id="3.30.410.40">
    <property type="match status" value="1"/>
</dbReference>